<comment type="similarity">
    <text evidence="1">Belongs to the flavin monoamine oxidase family.</text>
</comment>
<reference evidence="3 4" key="1">
    <citation type="journal article" date="2017" name="Water Res.">
        <title>Comammox in drinking water systems.</title>
        <authorList>
            <person name="Wang Y."/>
            <person name="Ma L."/>
            <person name="Mao Y."/>
            <person name="Jiang X."/>
            <person name="Xia Y."/>
            <person name="Yu K."/>
            <person name="Li B."/>
            <person name="Zhang T."/>
        </authorList>
    </citation>
    <scope>NUCLEOTIDE SEQUENCE [LARGE SCALE GENOMIC DNA]</scope>
    <source>
        <strain evidence="3">SG_bin8</strain>
    </source>
</reference>
<comment type="caution">
    <text evidence="3">The sequence shown here is derived from an EMBL/GenBank/DDBJ whole genome shotgun (WGS) entry which is preliminary data.</text>
</comment>
<feature type="domain" description="Amine oxidase" evidence="2">
    <location>
        <begin position="99"/>
        <end position="346"/>
    </location>
</feature>
<dbReference type="SUPFAM" id="SSF51905">
    <property type="entry name" value="FAD/NAD(P)-binding domain"/>
    <property type="match status" value="1"/>
</dbReference>
<dbReference type="PANTHER" id="PTHR43563">
    <property type="entry name" value="AMINE OXIDASE"/>
    <property type="match status" value="1"/>
</dbReference>
<evidence type="ECO:0000313" key="4">
    <source>
        <dbReference type="Proteomes" id="UP000192872"/>
    </source>
</evidence>
<protein>
    <submittedName>
        <fullName evidence="3">Amine oxidase</fullName>
    </submittedName>
</protein>
<dbReference type="SUPFAM" id="SSF54373">
    <property type="entry name" value="FAD-linked reductases, C-terminal domain"/>
    <property type="match status" value="1"/>
</dbReference>
<dbReference type="AlphaFoldDB" id="A0A1W9HWF8"/>
<organism evidence="3 4">
    <name type="scientific">Candidatus Raskinella chloraquaticus</name>
    <dbReference type="NCBI Taxonomy" id="1951219"/>
    <lineage>
        <taxon>Bacteria</taxon>
        <taxon>Pseudomonadati</taxon>
        <taxon>Pseudomonadota</taxon>
        <taxon>Alphaproteobacteria</taxon>
        <taxon>Hyphomicrobiales</taxon>
        <taxon>Phreatobacteraceae</taxon>
        <taxon>Candidatus Raskinella</taxon>
    </lineage>
</organism>
<accession>A0A1W9HWF8</accession>
<dbReference type="Proteomes" id="UP000192872">
    <property type="component" value="Unassembled WGS sequence"/>
</dbReference>
<dbReference type="STRING" id="1827387.A4S15_10395"/>
<dbReference type="Gene3D" id="3.50.50.60">
    <property type="entry name" value="FAD/NAD(P)-binding domain"/>
    <property type="match status" value="2"/>
</dbReference>
<feature type="domain" description="Amine oxidase" evidence="2">
    <location>
        <begin position="12"/>
        <end position="93"/>
    </location>
</feature>
<dbReference type="EMBL" id="LWDL01000018">
    <property type="protein sequence ID" value="OQW51632.1"/>
    <property type="molecule type" value="Genomic_DNA"/>
</dbReference>
<dbReference type="GO" id="GO:0016491">
    <property type="term" value="F:oxidoreductase activity"/>
    <property type="evidence" value="ECO:0007669"/>
    <property type="project" value="InterPro"/>
</dbReference>
<evidence type="ECO:0000259" key="2">
    <source>
        <dbReference type="Pfam" id="PF01593"/>
    </source>
</evidence>
<sequence length="355" mass="38292">MQTDILIIGAGLAGMALANRLHREHRRVLLVEARERFGGRIHVHEEGGAAFDLGPAWFWPGQPRMEALIADLGLTAFEQYCRGDLVYEHHDGVVERGRGFSSMQGSLRVAGGMSSLITGLARTLPAKRILTSTRLAGLDDHGKTVRAKVMQGADHLTIEAHQVVLAMPPRLAVNHISFDPPLAPAIRQAANDVPTWMAGQAKILAIYDAPHWRDAGLSGDAMSQRGPMVEIHDASPASGGPYALFGFVGVPPAIRQAHRHEVLRLAASQLVRLFGAALGEPRALIMQDWADEPLTATLADHAGPTQHPAYGRPSALDHLWQGRLHFASSEMAPHFGGYLEGALEAADTLDLARIA</sequence>
<dbReference type="InterPro" id="IPR050703">
    <property type="entry name" value="Flavin_MAO"/>
</dbReference>
<evidence type="ECO:0000313" key="3">
    <source>
        <dbReference type="EMBL" id="OQW51632.1"/>
    </source>
</evidence>
<dbReference type="InterPro" id="IPR036188">
    <property type="entry name" value="FAD/NAD-bd_sf"/>
</dbReference>
<gene>
    <name evidence="3" type="ORF">A4S15_10395</name>
</gene>
<proteinExistence type="inferred from homology"/>
<dbReference type="PANTHER" id="PTHR43563:SF1">
    <property type="entry name" value="AMINE OXIDASE [FLAVIN-CONTAINING] B"/>
    <property type="match status" value="1"/>
</dbReference>
<dbReference type="InterPro" id="IPR002937">
    <property type="entry name" value="Amino_oxidase"/>
</dbReference>
<name>A0A1W9HWF8_9HYPH</name>
<dbReference type="RefSeq" id="WP_376801961.1">
    <property type="nucleotide sequence ID" value="NZ_DBNB01000034.1"/>
</dbReference>
<dbReference type="Pfam" id="PF01593">
    <property type="entry name" value="Amino_oxidase"/>
    <property type="match status" value="2"/>
</dbReference>
<evidence type="ECO:0000256" key="1">
    <source>
        <dbReference type="ARBA" id="ARBA00005995"/>
    </source>
</evidence>